<protein>
    <submittedName>
        <fullName evidence="1">Uncharacterized protein</fullName>
    </submittedName>
</protein>
<proteinExistence type="predicted"/>
<comment type="caution">
    <text evidence="1">The sequence shown here is derived from an EMBL/GenBank/DDBJ whole genome shotgun (WGS) entry which is preliminary data.</text>
</comment>
<keyword evidence="2" id="KW-1185">Reference proteome</keyword>
<reference evidence="1 2" key="1">
    <citation type="submission" date="2021-06" db="EMBL/GenBank/DDBJ databases">
        <title>Caerostris extrusa draft genome.</title>
        <authorList>
            <person name="Kono N."/>
            <person name="Arakawa K."/>
        </authorList>
    </citation>
    <scope>NUCLEOTIDE SEQUENCE [LARGE SCALE GENOMIC DNA]</scope>
</reference>
<name>A0AAV4XES7_CAEEX</name>
<accession>A0AAV4XES7</accession>
<gene>
    <name evidence="1" type="ORF">CEXT_318051</name>
</gene>
<sequence length="141" mass="16374">MPQLQLQSSQTQHSIRRISGERLSHEHYGHMWWDVKQLRIHIIGIQNRSSIGFKQNATAPKKRTTKAILSRFYSSSKDHASIFPSREVWKSLEEPRPLHASCNLWLAPFLAFQFLILDDVWPTPLRVLSCRCTKILLSSLP</sequence>
<evidence type="ECO:0000313" key="1">
    <source>
        <dbReference type="EMBL" id="GIY92505.1"/>
    </source>
</evidence>
<evidence type="ECO:0000313" key="2">
    <source>
        <dbReference type="Proteomes" id="UP001054945"/>
    </source>
</evidence>
<dbReference type="EMBL" id="BPLR01017544">
    <property type="protein sequence ID" value="GIY92505.1"/>
    <property type="molecule type" value="Genomic_DNA"/>
</dbReference>
<dbReference type="Proteomes" id="UP001054945">
    <property type="component" value="Unassembled WGS sequence"/>
</dbReference>
<dbReference type="AlphaFoldDB" id="A0AAV4XES7"/>
<organism evidence="1 2">
    <name type="scientific">Caerostris extrusa</name>
    <name type="common">Bark spider</name>
    <name type="synonym">Caerostris bankana</name>
    <dbReference type="NCBI Taxonomy" id="172846"/>
    <lineage>
        <taxon>Eukaryota</taxon>
        <taxon>Metazoa</taxon>
        <taxon>Ecdysozoa</taxon>
        <taxon>Arthropoda</taxon>
        <taxon>Chelicerata</taxon>
        <taxon>Arachnida</taxon>
        <taxon>Araneae</taxon>
        <taxon>Araneomorphae</taxon>
        <taxon>Entelegynae</taxon>
        <taxon>Araneoidea</taxon>
        <taxon>Araneidae</taxon>
        <taxon>Caerostris</taxon>
    </lineage>
</organism>